<sequence length="172" mass="19692">MAEDADVEQLVLSLNNWLTYWRHTVMRVALPAVDLANHDDSFLSTHIVFIELLYHKDVTDPVRRFTMNGGEVFSRTAFKDILRTVYGSTEEEVAEFDSDNRGDNVIQVCIMAEDHLRCIFIDTHDVAKARAASKEVSGELSKYWATMLMKRIADGEYLTEENELSMLRGSRV</sequence>
<evidence type="ECO:0000313" key="2">
    <source>
        <dbReference type="Proteomes" id="UP001148662"/>
    </source>
</evidence>
<dbReference type="EMBL" id="JANHOG010001309">
    <property type="protein sequence ID" value="KAJ3539279.1"/>
    <property type="molecule type" value="Genomic_DNA"/>
</dbReference>
<accession>A0ACC1SGM0</accession>
<reference evidence="1" key="1">
    <citation type="submission" date="2022-07" db="EMBL/GenBank/DDBJ databases">
        <title>Genome Sequence of Phlebia brevispora.</title>
        <authorList>
            <person name="Buettner E."/>
        </authorList>
    </citation>
    <scope>NUCLEOTIDE SEQUENCE</scope>
    <source>
        <strain evidence="1">MPL23</strain>
    </source>
</reference>
<dbReference type="Proteomes" id="UP001148662">
    <property type="component" value="Unassembled WGS sequence"/>
</dbReference>
<comment type="caution">
    <text evidence="1">The sequence shown here is derived from an EMBL/GenBank/DDBJ whole genome shotgun (WGS) entry which is preliminary data.</text>
</comment>
<name>A0ACC1SGM0_9APHY</name>
<protein>
    <submittedName>
        <fullName evidence="1">Uncharacterized protein</fullName>
    </submittedName>
</protein>
<gene>
    <name evidence="1" type="ORF">NM688_g6389</name>
</gene>
<organism evidence="1 2">
    <name type="scientific">Phlebia brevispora</name>
    <dbReference type="NCBI Taxonomy" id="194682"/>
    <lineage>
        <taxon>Eukaryota</taxon>
        <taxon>Fungi</taxon>
        <taxon>Dikarya</taxon>
        <taxon>Basidiomycota</taxon>
        <taxon>Agaricomycotina</taxon>
        <taxon>Agaricomycetes</taxon>
        <taxon>Polyporales</taxon>
        <taxon>Meruliaceae</taxon>
        <taxon>Phlebia</taxon>
    </lineage>
</organism>
<proteinExistence type="predicted"/>
<evidence type="ECO:0000313" key="1">
    <source>
        <dbReference type="EMBL" id="KAJ3539279.1"/>
    </source>
</evidence>
<keyword evidence="2" id="KW-1185">Reference proteome</keyword>